<accession>B4D6M1</accession>
<dbReference type="SUPFAM" id="SSF48498">
    <property type="entry name" value="Tetracyclin repressor-like, C-terminal domain"/>
    <property type="match status" value="1"/>
</dbReference>
<dbReference type="PRINTS" id="PR00455">
    <property type="entry name" value="HTHTETR"/>
</dbReference>
<dbReference type="STRING" id="497964.CfE428DRAFT_4561"/>
<dbReference type="Pfam" id="PF00440">
    <property type="entry name" value="TetR_N"/>
    <property type="match status" value="1"/>
</dbReference>
<evidence type="ECO:0000259" key="5">
    <source>
        <dbReference type="PROSITE" id="PS50977"/>
    </source>
</evidence>
<dbReference type="InterPro" id="IPR011075">
    <property type="entry name" value="TetR_C"/>
</dbReference>
<feature type="domain" description="HTH tetR-type" evidence="5">
    <location>
        <begin position="7"/>
        <end position="67"/>
    </location>
</feature>
<dbReference type="PANTHER" id="PTHR30055:SF226">
    <property type="entry name" value="HTH-TYPE TRANSCRIPTIONAL REGULATOR PKSA"/>
    <property type="match status" value="1"/>
</dbReference>
<keyword evidence="7" id="KW-1185">Reference proteome</keyword>
<evidence type="ECO:0000313" key="7">
    <source>
        <dbReference type="Proteomes" id="UP000005824"/>
    </source>
</evidence>
<dbReference type="SUPFAM" id="SSF46689">
    <property type="entry name" value="Homeodomain-like"/>
    <property type="match status" value="1"/>
</dbReference>
<dbReference type="EMBL" id="ABVL01000016">
    <property type="protein sequence ID" value="EDY17822.1"/>
    <property type="molecule type" value="Genomic_DNA"/>
</dbReference>
<evidence type="ECO:0000256" key="1">
    <source>
        <dbReference type="ARBA" id="ARBA00023015"/>
    </source>
</evidence>
<dbReference type="InterPro" id="IPR050109">
    <property type="entry name" value="HTH-type_TetR-like_transc_reg"/>
</dbReference>
<dbReference type="FunCoup" id="B4D6M1">
    <property type="interactions" value="137"/>
</dbReference>
<dbReference type="InParanoid" id="B4D6M1"/>
<sequence length="211" mass="23572">MQAELTSPTRQRLLDAAFRVCSEQGIHGATTREIADVAGVNEVTLFRHFGNKEKLIAALFEHVLANLTESLNITEVDAHDLERDIFRYALRYHEMLTANEALIRTILGEAKRHPEQARQVMCEAGRSLRERLIDYLRAAQNAGSVREDVDLGPALDAFTGMLLAGMLRRTSFKSYIDYSADEYLHTVVDLFLRGIAATPSPDKPLSKAQSA</sequence>
<dbReference type="PANTHER" id="PTHR30055">
    <property type="entry name" value="HTH-TYPE TRANSCRIPTIONAL REGULATOR RUTR"/>
    <property type="match status" value="1"/>
</dbReference>
<feature type="DNA-binding region" description="H-T-H motif" evidence="4">
    <location>
        <begin position="30"/>
        <end position="49"/>
    </location>
</feature>
<dbReference type="GO" id="GO:0000976">
    <property type="term" value="F:transcription cis-regulatory region binding"/>
    <property type="evidence" value="ECO:0007669"/>
    <property type="project" value="TreeGrafter"/>
</dbReference>
<dbReference type="InterPro" id="IPR009057">
    <property type="entry name" value="Homeodomain-like_sf"/>
</dbReference>
<protein>
    <submittedName>
        <fullName evidence="6">Transcriptional regulator, TetR family</fullName>
    </submittedName>
</protein>
<dbReference type="InterPro" id="IPR036271">
    <property type="entry name" value="Tet_transcr_reg_TetR-rel_C_sf"/>
</dbReference>
<keyword evidence="1" id="KW-0805">Transcription regulation</keyword>
<keyword evidence="3" id="KW-0804">Transcription</keyword>
<dbReference type="InterPro" id="IPR001647">
    <property type="entry name" value="HTH_TetR"/>
</dbReference>
<dbReference type="RefSeq" id="WP_006981882.1">
    <property type="nucleotide sequence ID" value="NZ_ABVL01000016.1"/>
</dbReference>
<organism evidence="6 7">
    <name type="scientific">Chthoniobacter flavus Ellin428</name>
    <dbReference type="NCBI Taxonomy" id="497964"/>
    <lineage>
        <taxon>Bacteria</taxon>
        <taxon>Pseudomonadati</taxon>
        <taxon>Verrucomicrobiota</taxon>
        <taxon>Spartobacteria</taxon>
        <taxon>Chthoniobacterales</taxon>
        <taxon>Chthoniobacteraceae</taxon>
        <taxon>Chthoniobacter</taxon>
    </lineage>
</organism>
<dbReference type="Gene3D" id="1.10.357.10">
    <property type="entry name" value="Tetracycline Repressor, domain 2"/>
    <property type="match status" value="1"/>
</dbReference>
<reference evidence="6 7" key="1">
    <citation type="journal article" date="2011" name="J. Bacteriol.">
        <title>Genome sequence of Chthoniobacter flavus Ellin428, an aerobic heterotrophic soil bacterium.</title>
        <authorList>
            <person name="Kant R."/>
            <person name="van Passel M.W."/>
            <person name="Palva A."/>
            <person name="Lucas S."/>
            <person name="Lapidus A."/>
            <person name="Glavina Del Rio T."/>
            <person name="Dalin E."/>
            <person name="Tice H."/>
            <person name="Bruce D."/>
            <person name="Goodwin L."/>
            <person name="Pitluck S."/>
            <person name="Larimer F.W."/>
            <person name="Land M.L."/>
            <person name="Hauser L."/>
            <person name="Sangwan P."/>
            <person name="de Vos W.M."/>
            <person name="Janssen P.H."/>
            <person name="Smidt H."/>
        </authorList>
    </citation>
    <scope>NUCLEOTIDE SEQUENCE [LARGE SCALE GENOMIC DNA]</scope>
    <source>
        <strain evidence="6 7">Ellin428</strain>
    </source>
</reference>
<keyword evidence="2 4" id="KW-0238">DNA-binding</keyword>
<dbReference type="Gene3D" id="1.10.10.60">
    <property type="entry name" value="Homeodomain-like"/>
    <property type="match status" value="1"/>
</dbReference>
<dbReference type="PROSITE" id="PS50977">
    <property type="entry name" value="HTH_TETR_2"/>
    <property type="match status" value="1"/>
</dbReference>
<name>B4D6M1_9BACT</name>
<gene>
    <name evidence="6" type="ORF">CfE428DRAFT_4561</name>
</gene>
<dbReference type="Pfam" id="PF16859">
    <property type="entry name" value="TetR_C_11"/>
    <property type="match status" value="1"/>
</dbReference>
<evidence type="ECO:0000256" key="4">
    <source>
        <dbReference type="PROSITE-ProRule" id="PRU00335"/>
    </source>
</evidence>
<comment type="caution">
    <text evidence="6">The sequence shown here is derived from an EMBL/GenBank/DDBJ whole genome shotgun (WGS) entry which is preliminary data.</text>
</comment>
<dbReference type="GO" id="GO:0003700">
    <property type="term" value="F:DNA-binding transcription factor activity"/>
    <property type="evidence" value="ECO:0007669"/>
    <property type="project" value="TreeGrafter"/>
</dbReference>
<proteinExistence type="predicted"/>
<evidence type="ECO:0000256" key="3">
    <source>
        <dbReference type="ARBA" id="ARBA00023163"/>
    </source>
</evidence>
<evidence type="ECO:0000256" key="2">
    <source>
        <dbReference type="ARBA" id="ARBA00023125"/>
    </source>
</evidence>
<dbReference type="Proteomes" id="UP000005824">
    <property type="component" value="Unassembled WGS sequence"/>
</dbReference>
<evidence type="ECO:0000313" key="6">
    <source>
        <dbReference type="EMBL" id="EDY17822.1"/>
    </source>
</evidence>
<dbReference type="eggNOG" id="COG1309">
    <property type="taxonomic scope" value="Bacteria"/>
</dbReference>
<dbReference type="AlphaFoldDB" id="B4D6M1"/>